<organism evidence="1">
    <name type="scientific">Medicago truncatula</name>
    <name type="common">Barrel medic</name>
    <name type="synonym">Medicago tribuloides</name>
    <dbReference type="NCBI Taxonomy" id="3880"/>
    <lineage>
        <taxon>Eukaryota</taxon>
        <taxon>Viridiplantae</taxon>
        <taxon>Streptophyta</taxon>
        <taxon>Embryophyta</taxon>
        <taxon>Tracheophyta</taxon>
        <taxon>Spermatophyta</taxon>
        <taxon>Magnoliopsida</taxon>
        <taxon>eudicotyledons</taxon>
        <taxon>Gunneridae</taxon>
        <taxon>Pentapetalae</taxon>
        <taxon>rosids</taxon>
        <taxon>fabids</taxon>
        <taxon>Fabales</taxon>
        <taxon>Fabaceae</taxon>
        <taxon>Papilionoideae</taxon>
        <taxon>50 kb inversion clade</taxon>
        <taxon>NPAAA clade</taxon>
        <taxon>Hologalegina</taxon>
        <taxon>IRL clade</taxon>
        <taxon>Trifolieae</taxon>
        <taxon>Medicago</taxon>
    </lineage>
</organism>
<sequence>MGDSSSSASYIHLVQHLIEKCLIFHMTKEECMEALSKHANINPIITSTVWNELEKVNKEFFEPYNMKPKNSKEMMMMMSQEETTQMLQKMISASDSSKGVP</sequence>
<keyword evidence="4" id="KW-0645">Protease</keyword>
<dbReference type="Proteomes" id="UP000002051">
    <property type="component" value="Unassembled WGS sequence"/>
</dbReference>
<dbReference type="Pfam" id="PF09713">
    <property type="entry name" value="A_thal_3526"/>
    <property type="match status" value="1"/>
</dbReference>
<dbReference type="AlphaFoldDB" id="B7FMI5"/>
<dbReference type="EC" id="3.4.17.23" evidence="4"/>
<reference evidence="3 6" key="4">
    <citation type="journal article" date="2014" name="BMC Genomics">
        <title>An improved genome release (version Mt4.0) for the model legume Medicago truncatula.</title>
        <authorList>
            <person name="Tang H."/>
            <person name="Krishnakumar V."/>
            <person name="Bidwell S."/>
            <person name="Rosen B."/>
            <person name="Chan A."/>
            <person name="Zhou S."/>
            <person name="Gentzbittel L."/>
            <person name="Childs K.L."/>
            <person name="Yandell M."/>
            <person name="Gundlach H."/>
            <person name="Mayer K.F."/>
            <person name="Schwartz D.C."/>
            <person name="Town C.D."/>
        </authorList>
    </citation>
    <scope>GENOME REANNOTATION</scope>
    <source>
        <strain evidence="3">A17</strain>
        <strain evidence="5 6">cv. Jemalong A17</strain>
    </source>
</reference>
<reference evidence="1" key="1">
    <citation type="submission" date="2008-12" db="EMBL/GenBank/DDBJ databases">
        <title>Medicago truncatula full length cdna cloning project.</title>
        <authorList>
            <person name="Moskal W."/>
            <person name="Chan A."/>
            <person name="Cheung F."/>
            <person name="Xiao Y."/>
            <person name="Town C.D."/>
        </authorList>
    </citation>
    <scope>NUCLEOTIDE SEQUENCE</scope>
</reference>
<dbReference type="EnsemblPlants" id="KEH44497">
    <property type="protein sequence ID" value="KEH44497"/>
    <property type="gene ID" value="MTR_1g115490"/>
</dbReference>
<dbReference type="OrthoDB" id="509052at2759"/>
<evidence type="ECO:0000313" key="4">
    <source>
        <dbReference type="EMBL" id="RHN82721.1"/>
    </source>
</evidence>
<gene>
    <name evidence="5" type="primary">25485728</name>
    <name evidence="3" type="ordered locus">MTR_1g115490</name>
    <name evidence="4" type="ORF">MtrunA17_Chr1g0212831</name>
</gene>
<dbReference type="EMBL" id="PSQE01000001">
    <property type="protein sequence ID" value="RHN82721.1"/>
    <property type="molecule type" value="Genomic_DNA"/>
</dbReference>
<dbReference type="GO" id="GO:0004180">
    <property type="term" value="F:carboxypeptidase activity"/>
    <property type="evidence" value="ECO:0007669"/>
    <property type="project" value="UniProtKB-KW"/>
</dbReference>
<reference evidence="7" key="6">
    <citation type="journal article" date="2018" name="Nat. Plants">
        <title>Whole-genome landscape of Medicago truncatula symbiotic genes.</title>
        <authorList>
            <person name="Pecrix Y."/>
            <person name="Staton S.E."/>
            <person name="Sallet E."/>
            <person name="Lelandais-Briere C."/>
            <person name="Moreau S."/>
            <person name="Carrere S."/>
            <person name="Blein T."/>
            <person name="Jardinaud M.F."/>
            <person name="Latrasse D."/>
            <person name="Zouine M."/>
            <person name="Zahm M."/>
            <person name="Kreplak J."/>
            <person name="Mayjonade B."/>
            <person name="Satge C."/>
            <person name="Perez M."/>
            <person name="Cauet S."/>
            <person name="Marande W."/>
            <person name="Chantry-Darmon C."/>
            <person name="Lopez-Roques C."/>
            <person name="Bouchez O."/>
            <person name="Berard A."/>
            <person name="Debelle F."/>
            <person name="Munos S."/>
            <person name="Bendahmane A."/>
            <person name="Berges H."/>
            <person name="Niebel A."/>
            <person name="Buitink J."/>
            <person name="Frugier F."/>
            <person name="Benhamed M."/>
            <person name="Crespi M."/>
            <person name="Gouzy J."/>
            <person name="Gamas P."/>
        </authorList>
    </citation>
    <scope>NUCLEOTIDE SEQUENCE [LARGE SCALE GENOMIC DNA]</scope>
    <source>
        <strain evidence="7">cv. Jemalong A17</strain>
    </source>
</reference>
<dbReference type="EMBL" id="BT142229">
    <property type="protein sequence ID" value="AFK42023.1"/>
    <property type="molecule type" value="mRNA"/>
</dbReference>
<evidence type="ECO:0000313" key="2">
    <source>
        <dbReference type="EMBL" id="AFK42023.1"/>
    </source>
</evidence>
<dbReference type="PANTHER" id="PTHR31871:SF48">
    <property type="entry name" value="OS05G0462000 PROTEIN"/>
    <property type="match status" value="1"/>
</dbReference>
<evidence type="ECO:0000313" key="5">
    <source>
        <dbReference type="EnsemblPlants" id="KEH44497"/>
    </source>
</evidence>
<evidence type="ECO:0000313" key="1">
    <source>
        <dbReference type="EMBL" id="ACJ85968.1"/>
    </source>
</evidence>
<reference evidence="5" key="5">
    <citation type="submission" date="2015-04" db="UniProtKB">
        <authorList>
            <consortium name="EnsemblPlants"/>
        </authorList>
    </citation>
    <scope>IDENTIFICATION</scope>
    <source>
        <strain evidence="5">cv. Jemalong A17</strain>
    </source>
</reference>
<keyword evidence="4" id="KW-0121">Carboxypeptidase</keyword>
<dbReference type="PANTHER" id="PTHR31871">
    <property type="entry name" value="OS02G0137100 PROTEIN"/>
    <property type="match status" value="1"/>
</dbReference>
<reference evidence="2" key="3">
    <citation type="submission" date="2012-05" db="EMBL/GenBank/DDBJ databases">
        <authorList>
            <person name="Krishnakumar V."/>
            <person name="Cheung F."/>
            <person name="Xiao Y."/>
            <person name="Chan A."/>
            <person name="Moskal W.A."/>
            <person name="Town C.D."/>
        </authorList>
    </citation>
    <scope>NUCLEOTIDE SEQUENCE</scope>
</reference>
<name>B7FMI5_MEDTR</name>
<proteinExistence type="evidence at transcript level"/>
<reference evidence="4" key="7">
    <citation type="journal article" date="2018" name="Nat. Plants">
        <title>Whole-genome landscape of Medicago truncatula symbiotic genes.</title>
        <authorList>
            <person name="Pecrix Y."/>
            <person name="Gamas P."/>
            <person name="Carrere S."/>
        </authorList>
    </citation>
    <scope>NUCLEOTIDE SEQUENCE</scope>
    <source>
        <tissue evidence="4">Leaves</tissue>
    </source>
</reference>
<keyword evidence="6" id="KW-1185">Reference proteome</keyword>
<evidence type="ECO:0000313" key="3">
    <source>
        <dbReference type="EMBL" id="KEH44497.1"/>
    </source>
</evidence>
<protein>
    <submittedName>
        <fullName evidence="4">Putative angiotensin-converting enzyme 2</fullName>
        <ecNumber evidence="4">3.4.17.23</ecNumber>
    </submittedName>
</protein>
<accession>B7FMI5</accession>
<evidence type="ECO:0000313" key="7">
    <source>
        <dbReference type="Proteomes" id="UP000265566"/>
    </source>
</evidence>
<evidence type="ECO:0000313" key="6">
    <source>
        <dbReference type="Proteomes" id="UP000002051"/>
    </source>
</evidence>
<dbReference type="Proteomes" id="UP000265566">
    <property type="component" value="Chromosome 1"/>
</dbReference>
<dbReference type="EMBL" id="CM001217">
    <property type="protein sequence ID" value="KEH44497.1"/>
    <property type="molecule type" value="Genomic_DNA"/>
</dbReference>
<dbReference type="HOGENOM" id="CLU_169276_1_1_1"/>
<dbReference type="Gramene" id="rna6903">
    <property type="protein sequence ID" value="RHN82721.1"/>
    <property type="gene ID" value="gene6903"/>
</dbReference>
<dbReference type="EMBL" id="BT053308">
    <property type="protein sequence ID" value="ACJ85968.1"/>
    <property type="molecule type" value="mRNA"/>
</dbReference>
<dbReference type="NCBIfam" id="TIGR01589">
    <property type="entry name" value="A_thal_3526"/>
    <property type="match status" value="1"/>
</dbReference>
<keyword evidence="4" id="KW-0378">Hydrolase</keyword>
<dbReference type="InterPro" id="IPR006476">
    <property type="entry name" value="CHP01589_pln"/>
</dbReference>
<reference evidence="3 6" key="2">
    <citation type="journal article" date="2011" name="Nature">
        <title>The Medicago genome provides insight into the evolution of rhizobial symbioses.</title>
        <authorList>
            <person name="Young N.D."/>
            <person name="Debelle F."/>
            <person name="Oldroyd G.E."/>
            <person name="Geurts R."/>
            <person name="Cannon S.B."/>
            <person name="Udvardi M.K."/>
            <person name="Benedito V.A."/>
            <person name="Mayer K.F."/>
            <person name="Gouzy J."/>
            <person name="Schoof H."/>
            <person name="Van de Peer Y."/>
            <person name="Proost S."/>
            <person name="Cook D.R."/>
            <person name="Meyers B.C."/>
            <person name="Spannagl M."/>
            <person name="Cheung F."/>
            <person name="De Mita S."/>
            <person name="Krishnakumar V."/>
            <person name="Gundlach H."/>
            <person name="Zhou S."/>
            <person name="Mudge J."/>
            <person name="Bharti A.K."/>
            <person name="Murray J.D."/>
            <person name="Naoumkina M.A."/>
            <person name="Rosen B."/>
            <person name="Silverstein K.A."/>
            <person name="Tang H."/>
            <person name="Rombauts S."/>
            <person name="Zhao P.X."/>
            <person name="Zhou P."/>
            <person name="Barbe V."/>
            <person name="Bardou P."/>
            <person name="Bechner M."/>
            <person name="Bellec A."/>
            <person name="Berger A."/>
            <person name="Berges H."/>
            <person name="Bidwell S."/>
            <person name="Bisseling T."/>
            <person name="Choisne N."/>
            <person name="Couloux A."/>
            <person name="Denny R."/>
            <person name="Deshpande S."/>
            <person name="Dai X."/>
            <person name="Doyle J.J."/>
            <person name="Dudez A.M."/>
            <person name="Farmer A.D."/>
            <person name="Fouteau S."/>
            <person name="Franken C."/>
            <person name="Gibelin C."/>
            <person name="Gish J."/>
            <person name="Goldstein S."/>
            <person name="Gonzalez A.J."/>
            <person name="Green P.J."/>
            <person name="Hallab A."/>
            <person name="Hartog M."/>
            <person name="Hua A."/>
            <person name="Humphray S.J."/>
            <person name="Jeong D.H."/>
            <person name="Jing Y."/>
            <person name="Jocker A."/>
            <person name="Kenton S.M."/>
            <person name="Kim D.J."/>
            <person name="Klee K."/>
            <person name="Lai H."/>
            <person name="Lang C."/>
            <person name="Lin S."/>
            <person name="Macmil S.L."/>
            <person name="Magdelenat G."/>
            <person name="Matthews L."/>
            <person name="McCorrison J."/>
            <person name="Monaghan E.L."/>
            <person name="Mun J.H."/>
            <person name="Najar F.Z."/>
            <person name="Nicholson C."/>
            <person name="Noirot C."/>
            <person name="O'Bleness M."/>
            <person name="Paule C.R."/>
            <person name="Poulain J."/>
            <person name="Prion F."/>
            <person name="Qin B."/>
            <person name="Qu C."/>
            <person name="Retzel E.F."/>
            <person name="Riddle C."/>
            <person name="Sallet E."/>
            <person name="Samain S."/>
            <person name="Samson N."/>
            <person name="Sanders I."/>
            <person name="Saurat O."/>
            <person name="Scarpelli C."/>
            <person name="Schiex T."/>
            <person name="Segurens B."/>
            <person name="Severin A.J."/>
            <person name="Sherrier D.J."/>
            <person name="Shi R."/>
            <person name="Sims S."/>
            <person name="Singer S.R."/>
            <person name="Sinharoy S."/>
            <person name="Sterck L."/>
            <person name="Viollet A."/>
            <person name="Wang B.B."/>
            <person name="Wang K."/>
            <person name="Wang M."/>
            <person name="Wang X."/>
            <person name="Warfsmann J."/>
            <person name="Weissenbach J."/>
            <person name="White D.D."/>
            <person name="White J.D."/>
            <person name="Wiley G.B."/>
            <person name="Wincker P."/>
            <person name="Xing Y."/>
            <person name="Yang L."/>
            <person name="Yao Z."/>
            <person name="Ying F."/>
            <person name="Zhai J."/>
            <person name="Zhou L."/>
            <person name="Zuber A."/>
            <person name="Denarie J."/>
            <person name="Dixon R.A."/>
            <person name="May G.D."/>
            <person name="Schwartz D.C."/>
            <person name="Rogers J."/>
            <person name="Quetier F."/>
            <person name="Town C.D."/>
            <person name="Roe B.A."/>
        </authorList>
    </citation>
    <scope>NUCLEOTIDE SEQUENCE [LARGE SCALE GENOMIC DNA]</scope>
    <source>
        <strain evidence="3">A17</strain>
        <strain evidence="5 6">cv. Jemalong A17</strain>
    </source>
</reference>